<dbReference type="SUPFAM" id="SSF56672">
    <property type="entry name" value="DNA/RNA polymerases"/>
    <property type="match status" value="1"/>
</dbReference>
<dbReference type="GO" id="GO:0003964">
    <property type="term" value="F:RNA-directed DNA polymerase activity"/>
    <property type="evidence" value="ECO:0007669"/>
    <property type="project" value="UniProtKB-KW"/>
</dbReference>
<dbReference type="Pfam" id="PF00078">
    <property type="entry name" value="RVT_1"/>
    <property type="match status" value="1"/>
</dbReference>
<dbReference type="InterPro" id="IPR043502">
    <property type="entry name" value="DNA/RNA_pol_sf"/>
</dbReference>
<dbReference type="InterPro" id="IPR000477">
    <property type="entry name" value="RT_dom"/>
</dbReference>
<sequence length="475" mass="54258">MNTDELEWAVTKAERRVLEIQAKLHCWANDDQHRRFDDLFNLVADPAFLLVAWYRVRGNKGARTAGVDGKTVRSIEAGQGVEGFLDKLRSQLRELTFRPVPVRERMIPKAGGKQRRLGIPTVADRVVQASLKLVLEPIFEADFLPCSYGFRPNRRAHDAIAETRLMTSKNYEWVVEGDIKACFDEISHPALMGRVRGRIKDRRVLDLVKAFLKSGILSKDGQARETHTGTPQGGILSPLLANIALSVLDEYVASMDGGPNSTSYARRKRRRQGLGNYRLVRYADDFLILVWGTRDDAGAVRDEVASVLAPMGLTLSEEKTFITHIDEGFDFLGWHIQRHLKRGTDRRYVYNYPSKKALNAVKEKVKKICRSSTNLPFTALLHQLNPALFGWCNYFRPGVSKVTFQYLNHYTWKRVFIWACRKHKGMRLSGFRRVYCDGGWEPVTESGKLFQPGRMSTTRYRFRGYSIPTPWTVTA</sequence>
<dbReference type="Proteomes" id="UP000645555">
    <property type="component" value="Unassembled WGS sequence"/>
</dbReference>
<dbReference type="AlphaFoldDB" id="A0A918NBR4"/>
<feature type="domain" description="Reverse transcriptase" evidence="1">
    <location>
        <begin position="88"/>
        <end position="336"/>
    </location>
</feature>
<reference evidence="2" key="2">
    <citation type="submission" date="2020-09" db="EMBL/GenBank/DDBJ databases">
        <authorList>
            <person name="Sun Q."/>
            <person name="Ohkuma M."/>
        </authorList>
    </citation>
    <scope>NUCLEOTIDE SEQUENCE</scope>
    <source>
        <strain evidence="2">JCM 4956</strain>
    </source>
</reference>
<dbReference type="EMBL" id="BMWD01000007">
    <property type="protein sequence ID" value="GGX56241.1"/>
    <property type="molecule type" value="Genomic_DNA"/>
</dbReference>
<keyword evidence="3" id="KW-1185">Reference proteome</keyword>
<evidence type="ECO:0000313" key="2">
    <source>
        <dbReference type="EMBL" id="GGX56241.1"/>
    </source>
</evidence>
<dbReference type="NCBIfam" id="TIGR04416">
    <property type="entry name" value="group_II_RT_mat"/>
    <property type="match status" value="1"/>
</dbReference>
<proteinExistence type="predicted"/>
<gene>
    <name evidence="2" type="ORF">GCM10010515_24510</name>
</gene>
<dbReference type="InterPro" id="IPR013597">
    <property type="entry name" value="Mat_intron_G2"/>
</dbReference>
<keyword evidence="2" id="KW-0548">Nucleotidyltransferase</keyword>
<dbReference type="InterPro" id="IPR030931">
    <property type="entry name" value="Group_II_RT_mat"/>
</dbReference>
<organism evidence="2 3">
    <name type="scientific">Streptomyces fructofermentans</name>
    <dbReference type="NCBI Taxonomy" id="152141"/>
    <lineage>
        <taxon>Bacteria</taxon>
        <taxon>Bacillati</taxon>
        <taxon>Actinomycetota</taxon>
        <taxon>Actinomycetes</taxon>
        <taxon>Kitasatosporales</taxon>
        <taxon>Streptomycetaceae</taxon>
        <taxon>Streptomyces</taxon>
    </lineage>
</organism>
<dbReference type="PANTHER" id="PTHR34047">
    <property type="entry name" value="NUCLEAR INTRON MATURASE 1, MITOCHONDRIAL-RELATED"/>
    <property type="match status" value="1"/>
</dbReference>
<keyword evidence="2" id="KW-0695">RNA-directed DNA polymerase</keyword>
<keyword evidence="2" id="KW-0808">Transferase</keyword>
<evidence type="ECO:0000313" key="3">
    <source>
        <dbReference type="Proteomes" id="UP000645555"/>
    </source>
</evidence>
<dbReference type="Pfam" id="PF08388">
    <property type="entry name" value="GIIM"/>
    <property type="match status" value="1"/>
</dbReference>
<protein>
    <submittedName>
        <fullName evidence="2">Group II intron reverse transcriptase/maturase</fullName>
    </submittedName>
</protein>
<evidence type="ECO:0000259" key="1">
    <source>
        <dbReference type="PROSITE" id="PS50878"/>
    </source>
</evidence>
<dbReference type="InterPro" id="IPR051083">
    <property type="entry name" value="GrpII_Intron_Splice-Mob/Def"/>
</dbReference>
<dbReference type="RefSeq" id="WP_190035467.1">
    <property type="nucleotide sequence ID" value="NZ_BMWD01000007.1"/>
</dbReference>
<dbReference type="PANTHER" id="PTHR34047:SF8">
    <property type="entry name" value="PROTEIN YKFC"/>
    <property type="match status" value="1"/>
</dbReference>
<dbReference type="CDD" id="cd01651">
    <property type="entry name" value="RT_G2_intron"/>
    <property type="match status" value="1"/>
</dbReference>
<accession>A0A918NBR4</accession>
<reference evidence="2" key="1">
    <citation type="journal article" date="2014" name="Int. J. Syst. Evol. Microbiol.">
        <title>Complete genome sequence of Corynebacterium casei LMG S-19264T (=DSM 44701T), isolated from a smear-ripened cheese.</title>
        <authorList>
            <consortium name="US DOE Joint Genome Institute (JGI-PGF)"/>
            <person name="Walter F."/>
            <person name="Albersmeier A."/>
            <person name="Kalinowski J."/>
            <person name="Ruckert C."/>
        </authorList>
    </citation>
    <scope>NUCLEOTIDE SEQUENCE</scope>
    <source>
        <strain evidence="2">JCM 4956</strain>
    </source>
</reference>
<dbReference type="PROSITE" id="PS50878">
    <property type="entry name" value="RT_POL"/>
    <property type="match status" value="1"/>
</dbReference>
<name>A0A918NBR4_9ACTN</name>
<comment type="caution">
    <text evidence="2">The sequence shown here is derived from an EMBL/GenBank/DDBJ whole genome shotgun (WGS) entry which is preliminary data.</text>
</comment>